<dbReference type="FunFam" id="3.30.230.80:FF:000002">
    <property type="entry name" value="Molecular chaperone HtpG"/>
    <property type="match status" value="1"/>
</dbReference>
<dbReference type="InterPro" id="IPR036890">
    <property type="entry name" value="HATPase_C_sf"/>
</dbReference>
<protein>
    <recommendedName>
        <fullName evidence="9 10">Chaperone protein HtpG</fullName>
    </recommendedName>
    <alternativeName>
        <fullName evidence="10">Heat shock protein HtpG</fullName>
    </alternativeName>
    <alternativeName>
        <fullName evidence="10">High temperature protein G</fullName>
    </alternativeName>
</protein>
<sequence>MTVEVKKETLGFQTEVKHLLHLMIHSLYSNKEIFLRELISNGSDAVDKLRFEALSNDKLYDGDSDLKIRIAFDKDQRTITITDNGIGMTRAEVQEHIGTIAKSGTKQFFEALTGEQAKDSELIGQFGVGFYSAFIVADKVTLTTRKAGSDKSEGARWESAGEGDYTLETVEKAQRGTEIVLHLKEGEDEFLDSYRIRSVVRKFSDHIALPIVMDKEVMPSYEDDSEENADDTEKSDAKPVAQIEEETINSASALWTKARQDISEEDYASFYKHVSHDYQEPLTHVHSKVEGTNEYTLLLYVPTRAPFDMWDREAKHGVKLYIRKVFITDDAEQLMPRYLRFIKGIIDTNSLPLNVSREILQQSKQISNIKSGAVKKVLGMLESLAKNDPEKYATFWSQFGAVIKEGPIEDHSNKDRVSKLLRFASTHANTDKQEVALEDYVGRMKEGQEKIYYVTGETFSAAKNSPHLEIFRKKGIEVLLLSDRIDEWLVSHLDEFDGKHLESVAKGNLDLGSLADEEDQKNQEEVNKDFESVLKQIKDVLGDKVSEVKLSHRLTESPACLVADVYGMSLNMERIMKEAGQMMGGMGMGKKPIFEINPSHPLVARMKTEQDDSRFADLTHILFDQAILSEGGQLDDPAAFVHKLNGLLQGLLH</sequence>
<evidence type="ECO:0000313" key="14">
    <source>
        <dbReference type="EMBL" id="SJM89811.1"/>
    </source>
</evidence>
<dbReference type="GO" id="GO:0051082">
    <property type="term" value="F:unfolded protein binding"/>
    <property type="evidence" value="ECO:0007669"/>
    <property type="project" value="UniProtKB-UniRule"/>
</dbReference>
<dbReference type="GO" id="GO:0005737">
    <property type="term" value="C:cytoplasm"/>
    <property type="evidence" value="ECO:0007669"/>
    <property type="project" value="UniProtKB-SubCell"/>
</dbReference>
<comment type="function">
    <text evidence="8 10">Molecular chaperone. Has ATPase activity.</text>
</comment>
<dbReference type="PROSITE" id="PS00298">
    <property type="entry name" value="HSP90"/>
    <property type="match status" value="1"/>
</dbReference>
<evidence type="ECO:0000256" key="6">
    <source>
        <dbReference type="ARBA" id="ARBA00023016"/>
    </source>
</evidence>
<feature type="binding site" evidence="11">
    <location>
        <position position="102"/>
    </location>
    <ligand>
        <name>ATP</name>
        <dbReference type="ChEBI" id="CHEBI:30616"/>
    </ligand>
</feature>
<dbReference type="Pfam" id="PF00183">
    <property type="entry name" value="HSP90"/>
    <property type="match status" value="1"/>
</dbReference>
<evidence type="ECO:0000313" key="15">
    <source>
        <dbReference type="Proteomes" id="UP000195442"/>
    </source>
</evidence>
<feature type="region of interest" description="Disordered" evidence="12">
    <location>
        <begin position="218"/>
        <end position="241"/>
    </location>
</feature>
<evidence type="ECO:0000256" key="1">
    <source>
        <dbReference type="ARBA" id="ARBA00004496"/>
    </source>
</evidence>
<dbReference type="SMART" id="SM00387">
    <property type="entry name" value="HATPase_c"/>
    <property type="match status" value="1"/>
</dbReference>
<keyword evidence="4 10" id="KW-0547">Nucleotide-binding</keyword>
<keyword evidence="3 10" id="KW-0963">Cytoplasm</keyword>
<dbReference type="InterPro" id="IPR019805">
    <property type="entry name" value="Heat_shock_protein_90_CS"/>
</dbReference>
<dbReference type="OrthoDB" id="9802640at2"/>
<evidence type="ECO:0000259" key="13">
    <source>
        <dbReference type="SMART" id="SM00387"/>
    </source>
</evidence>
<keyword evidence="7 10" id="KW-0143">Chaperone</keyword>
<dbReference type="Gene3D" id="3.30.230.80">
    <property type="match status" value="1"/>
</dbReference>
<comment type="subcellular location">
    <subcellularLocation>
        <location evidence="1 10">Cytoplasm</location>
    </subcellularLocation>
</comment>
<dbReference type="FunFam" id="3.30.565.10:FF:000009">
    <property type="entry name" value="Molecular chaperone HtpG"/>
    <property type="match status" value="1"/>
</dbReference>
<accession>A0A1R4H0Q7</accession>
<evidence type="ECO:0000256" key="2">
    <source>
        <dbReference type="ARBA" id="ARBA00008239"/>
    </source>
</evidence>
<dbReference type="GO" id="GO:0005524">
    <property type="term" value="F:ATP binding"/>
    <property type="evidence" value="ECO:0007669"/>
    <property type="project" value="UniProtKB-UniRule"/>
</dbReference>
<dbReference type="PRINTS" id="PR00775">
    <property type="entry name" value="HEATSHOCK90"/>
</dbReference>
<dbReference type="SUPFAM" id="SSF54211">
    <property type="entry name" value="Ribosomal protein S5 domain 2-like"/>
    <property type="match status" value="1"/>
</dbReference>
<feature type="domain" description="Histidine kinase/HSP90-like ATPase" evidence="13">
    <location>
        <begin position="30"/>
        <end position="187"/>
    </location>
</feature>
<dbReference type="GO" id="GO:0016887">
    <property type="term" value="F:ATP hydrolysis activity"/>
    <property type="evidence" value="ECO:0007669"/>
    <property type="project" value="InterPro"/>
</dbReference>
<feature type="binding site" evidence="11">
    <location>
        <position position="88"/>
    </location>
    <ligand>
        <name>ATP</name>
        <dbReference type="ChEBI" id="CHEBI:30616"/>
    </ligand>
</feature>
<evidence type="ECO:0000256" key="3">
    <source>
        <dbReference type="ARBA" id="ARBA00022490"/>
    </source>
</evidence>
<dbReference type="Gene3D" id="3.40.50.11260">
    <property type="match status" value="1"/>
</dbReference>
<comment type="similarity">
    <text evidence="2 10">Belongs to the heat shock protein 90 family.</text>
</comment>
<dbReference type="AlphaFoldDB" id="A0A1R4H0Q7"/>
<evidence type="ECO:0000256" key="9">
    <source>
        <dbReference type="ARBA" id="ARBA00070675"/>
    </source>
</evidence>
<dbReference type="PANTHER" id="PTHR11528">
    <property type="entry name" value="HEAT SHOCK PROTEIN 90 FAMILY MEMBER"/>
    <property type="match status" value="1"/>
</dbReference>
<name>A0A1R4H0Q7_9GAMM</name>
<dbReference type="SUPFAM" id="SSF110942">
    <property type="entry name" value="HSP90 C-terminal domain"/>
    <property type="match status" value="1"/>
</dbReference>
<dbReference type="InterPro" id="IPR037196">
    <property type="entry name" value="HSP90_C"/>
</dbReference>
<comment type="caution">
    <text evidence="10">Lacks conserved residue(s) required for the propagation of feature annotation.</text>
</comment>
<proteinExistence type="inferred from homology"/>
<feature type="region of interest" description="A; substrate-binding" evidence="10">
    <location>
        <begin position="1"/>
        <end position="357"/>
    </location>
</feature>
<evidence type="ECO:0000256" key="12">
    <source>
        <dbReference type="SAM" id="MobiDB-lite"/>
    </source>
</evidence>
<feature type="binding site" evidence="11">
    <location>
        <begin position="103"/>
        <end position="104"/>
    </location>
    <ligand>
        <name>ATP</name>
        <dbReference type="ChEBI" id="CHEBI:30616"/>
    </ligand>
</feature>
<evidence type="ECO:0000256" key="8">
    <source>
        <dbReference type="ARBA" id="ARBA00058590"/>
    </source>
</evidence>
<evidence type="ECO:0000256" key="10">
    <source>
        <dbReference type="HAMAP-Rule" id="MF_00505"/>
    </source>
</evidence>
<keyword evidence="5 10" id="KW-0067">ATP-binding</keyword>
<dbReference type="Gene3D" id="3.30.565.10">
    <property type="entry name" value="Histidine kinase-like ATPase, C-terminal domain"/>
    <property type="match status" value="1"/>
</dbReference>
<evidence type="ECO:0000256" key="11">
    <source>
        <dbReference type="PIRSR" id="PIRSR002583-1"/>
    </source>
</evidence>
<dbReference type="InterPro" id="IPR001404">
    <property type="entry name" value="Hsp90_fam"/>
</dbReference>
<evidence type="ECO:0000256" key="7">
    <source>
        <dbReference type="ARBA" id="ARBA00023186"/>
    </source>
</evidence>
<dbReference type="Proteomes" id="UP000195442">
    <property type="component" value="Unassembled WGS sequence"/>
</dbReference>
<feature type="binding site" evidence="11">
    <location>
        <position position="83"/>
    </location>
    <ligand>
        <name>ATP</name>
        <dbReference type="ChEBI" id="CHEBI:30616"/>
    </ligand>
</feature>
<dbReference type="GO" id="GO:0140662">
    <property type="term" value="F:ATP-dependent protein folding chaperone"/>
    <property type="evidence" value="ECO:0007669"/>
    <property type="project" value="InterPro"/>
</dbReference>
<comment type="subunit">
    <text evidence="10">Homodimer.</text>
</comment>
<dbReference type="Pfam" id="PF13589">
    <property type="entry name" value="HATPase_c_3"/>
    <property type="match status" value="1"/>
</dbReference>
<evidence type="ECO:0000256" key="4">
    <source>
        <dbReference type="ARBA" id="ARBA00022741"/>
    </source>
</evidence>
<organism evidence="14 15">
    <name type="scientific">Crenothrix polyspora</name>
    <dbReference type="NCBI Taxonomy" id="360316"/>
    <lineage>
        <taxon>Bacteria</taxon>
        <taxon>Pseudomonadati</taxon>
        <taxon>Pseudomonadota</taxon>
        <taxon>Gammaproteobacteria</taxon>
        <taxon>Methylococcales</taxon>
        <taxon>Crenotrichaceae</taxon>
        <taxon>Crenothrix</taxon>
    </lineage>
</organism>
<feature type="binding site" evidence="11">
    <location>
        <position position="41"/>
    </location>
    <ligand>
        <name>ATP</name>
        <dbReference type="ChEBI" id="CHEBI:30616"/>
    </ligand>
</feature>
<reference evidence="15" key="1">
    <citation type="submission" date="2017-02" db="EMBL/GenBank/DDBJ databases">
        <authorList>
            <person name="Daims H."/>
        </authorList>
    </citation>
    <scope>NUCLEOTIDE SEQUENCE [LARGE SCALE GENOMIC DNA]</scope>
</reference>
<keyword evidence="6 10" id="KW-0346">Stress response</keyword>
<dbReference type="SUPFAM" id="SSF55874">
    <property type="entry name" value="ATPase domain of HSP90 chaperone/DNA topoisomerase II/histidine kinase"/>
    <property type="match status" value="1"/>
</dbReference>
<feature type="compositionally biased region" description="Acidic residues" evidence="12">
    <location>
        <begin position="221"/>
        <end position="230"/>
    </location>
</feature>
<dbReference type="InterPro" id="IPR020575">
    <property type="entry name" value="Hsp90_N"/>
</dbReference>
<keyword evidence="15" id="KW-1185">Reference proteome</keyword>
<evidence type="ECO:0000256" key="5">
    <source>
        <dbReference type="ARBA" id="ARBA00022840"/>
    </source>
</evidence>
<dbReference type="RefSeq" id="WP_087145805.1">
    <property type="nucleotide sequence ID" value="NZ_FUKJ01000041.1"/>
</dbReference>
<feature type="binding site" evidence="11">
    <location>
        <position position="37"/>
    </location>
    <ligand>
        <name>ATP</name>
        <dbReference type="ChEBI" id="CHEBI:30616"/>
    </ligand>
</feature>
<dbReference type="InterPro" id="IPR003594">
    <property type="entry name" value="HATPase_dom"/>
</dbReference>
<dbReference type="NCBIfam" id="NF003555">
    <property type="entry name" value="PRK05218.1"/>
    <property type="match status" value="1"/>
</dbReference>
<feature type="region of interest" description="C" evidence="10">
    <location>
        <begin position="575"/>
        <end position="653"/>
    </location>
</feature>
<dbReference type="Gene3D" id="1.20.120.790">
    <property type="entry name" value="Heat shock protein 90, C-terminal domain"/>
    <property type="match status" value="1"/>
</dbReference>
<dbReference type="CDD" id="cd16927">
    <property type="entry name" value="HATPase_Hsp90-like"/>
    <property type="match status" value="1"/>
</dbReference>
<dbReference type="PIRSF" id="PIRSF002583">
    <property type="entry name" value="Hsp90"/>
    <property type="match status" value="1"/>
</dbReference>
<dbReference type="HAMAP" id="MF_00505">
    <property type="entry name" value="HSP90"/>
    <property type="match status" value="1"/>
</dbReference>
<dbReference type="EMBL" id="FUKJ01000041">
    <property type="protein sequence ID" value="SJM89811.1"/>
    <property type="molecule type" value="Genomic_DNA"/>
</dbReference>
<gene>
    <name evidence="10 14" type="primary">htpG</name>
    <name evidence="14" type="ORF">CRENPOLYSF2_1350001</name>
</gene>
<feature type="binding site" evidence="11">
    <location>
        <position position="357"/>
    </location>
    <ligand>
        <name>ATP</name>
        <dbReference type="ChEBI" id="CHEBI:30616"/>
    </ligand>
</feature>
<feature type="binding site" evidence="11">
    <location>
        <position position="177"/>
    </location>
    <ligand>
        <name>ATP</name>
        <dbReference type="ChEBI" id="CHEBI:30616"/>
    </ligand>
</feature>
<dbReference type="InterPro" id="IPR020568">
    <property type="entry name" value="Ribosomal_Su5_D2-typ_SF"/>
</dbReference>
<feature type="binding site" evidence="11">
    <location>
        <begin position="125"/>
        <end position="130"/>
    </location>
    <ligand>
        <name>ATP</name>
        <dbReference type="ChEBI" id="CHEBI:30616"/>
    </ligand>
</feature>